<keyword evidence="5" id="KW-1185">Reference proteome</keyword>
<name>A0A5J6MH83_9PROT</name>
<feature type="compositionally biased region" description="Low complexity" evidence="1">
    <location>
        <begin position="1"/>
        <end position="20"/>
    </location>
</feature>
<dbReference type="Gene3D" id="2.30.270.10">
    <property type="entry name" value="duf1285 protein"/>
    <property type="match status" value="1"/>
</dbReference>
<dbReference type="PIRSF" id="PIRSF029557">
    <property type="entry name" value="UCP029557"/>
    <property type="match status" value="1"/>
</dbReference>
<dbReference type="InterPro" id="IPR048341">
    <property type="entry name" value="DUF1285_N"/>
</dbReference>
<feature type="region of interest" description="Disordered" evidence="1">
    <location>
        <begin position="1"/>
        <end position="26"/>
    </location>
</feature>
<feature type="domain" description="DUF1285" evidence="3">
    <location>
        <begin position="85"/>
        <end position="179"/>
    </location>
</feature>
<organism evidence="4 5">
    <name type="scientific">Hypericibacter terrae</name>
    <dbReference type="NCBI Taxonomy" id="2602015"/>
    <lineage>
        <taxon>Bacteria</taxon>
        <taxon>Pseudomonadati</taxon>
        <taxon>Pseudomonadota</taxon>
        <taxon>Alphaproteobacteria</taxon>
        <taxon>Rhodospirillales</taxon>
        <taxon>Dongiaceae</taxon>
        <taxon>Hypericibacter</taxon>
    </lineage>
</organism>
<dbReference type="Proteomes" id="UP000326202">
    <property type="component" value="Chromosome"/>
</dbReference>
<evidence type="ECO:0000313" key="4">
    <source>
        <dbReference type="EMBL" id="QEX15640.1"/>
    </source>
</evidence>
<proteinExistence type="predicted"/>
<dbReference type="KEGG" id="htq:FRZ44_09270"/>
<dbReference type="Gene3D" id="3.10.540.10">
    <property type="entry name" value="duf1285 like domain"/>
    <property type="match status" value="1"/>
</dbReference>
<evidence type="ECO:0000259" key="3">
    <source>
        <dbReference type="Pfam" id="PF21028"/>
    </source>
</evidence>
<evidence type="ECO:0000313" key="5">
    <source>
        <dbReference type="Proteomes" id="UP000326202"/>
    </source>
</evidence>
<evidence type="ECO:0008006" key="6">
    <source>
        <dbReference type="Google" id="ProtNLM"/>
    </source>
</evidence>
<dbReference type="InterPro" id="IPR023361">
    <property type="entry name" value="DUF1285_beta_roll_sf"/>
</dbReference>
<feature type="domain" description="DUF1285" evidence="2">
    <location>
        <begin position="23"/>
        <end position="84"/>
    </location>
</feature>
<reference evidence="4 5" key="1">
    <citation type="submission" date="2019-08" db="EMBL/GenBank/DDBJ databases">
        <title>Hyperibacter terrae gen. nov., sp. nov. and Hyperibacter viscosus sp. nov., two new members in the family Rhodospirillaceae isolated from the rhizosphere of Hypericum perforatum.</title>
        <authorList>
            <person name="Noviana Z."/>
        </authorList>
    </citation>
    <scope>NUCLEOTIDE SEQUENCE [LARGE SCALE GENOMIC DNA]</scope>
    <source>
        <strain evidence="4 5">R5913</strain>
    </source>
</reference>
<dbReference type="AlphaFoldDB" id="A0A5J6MH83"/>
<dbReference type="Pfam" id="PF06938">
    <property type="entry name" value="DUF1285_N"/>
    <property type="match status" value="1"/>
</dbReference>
<evidence type="ECO:0000259" key="2">
    <source>
        <dbReference type="Pfam" id="PF06938"/>
    </source>
</evidence>
<protein>
    <recommendedName>
        <fullName evidence="6">Proteophosphoglycan</fullName>
    </recommendedName>
</protein>
<accession>A0A5J6MH83</accession>
<dbReference type="InterPro" id="IPR010707">
    <property type="entry name" value="DUF1285"/>
</dbReference>
<dbReference type="OrthoDB" id="3078366at2"/>
<sequence length="186" mass="20732">MTAGKLSEGTLSLPSSSPGPGREPQQCGEFAIRIGRDGTWYYLNSPIGRKPLVKLFSTVLRREPDGDYWLVTPYERGRIEVEDVPFVAVEVTAEGAGPAQRLRFRTNLDDEVVADKDHPIRVLQQPGTGEPTPYIMVRDGLEARLTRPVFYELVELGESRHEDGEEQLGVWSSGQFFLLGRTDAEA</sequence>
<dbReference type="InterPro" id="IPR048342">
    <property type="entry name" value="DUF1285_C"/>
</dbReference>
<dbReference type="EMBL" id="CP042906">
    <property type="protein sequence ID" value="QEX15640.1"/>
    <property type="molecule type" value="Genomic_DNA"/>
</dbReference>
<dbReference type="Pfam" id="PF21028">
    <property type="entry name" value="DUF1285_C"/>
    <property type="match status" value="1"/>
</dbReference>
<evidence type="ECO:0000256" key="1">
    <source>
        <dbReference type="SAM" id="MobiDB-lite"/>
    </source>
</evidence>
<dbReference type="RefSeq" id="WP_151176073.1">
    <property type="nucleotide sequence ID" value="NZ_CP042906.1"/>
</dbReference>
<gene>
    <name evidence="4" type="ORF">FRZ44_09270</name>
</gene>